<evidence type="ECO:0000256" key="3">
    <source>
        <dbReference type="ARBA" id="ARBA00012584"/>
    </source>
</evidence>
<evidence type="ECO:0000256" key="7">
    <source>
        <dbReference type="ARBA" id="ARBA00022695"/>
    </source>
</evidence>
<dbReference type="PANTHER" id="PTHR17490:SF16">
    <property type="entry name" value="THREONYLCARBAMOYL-AMP SYNTHASE"/>
    <property type="match status" value="1"/>
</dbReference>
<comment type="catalytic activity">
    <reaction evidence="11">
        <text>L-threonine + hydrogencarbonate + ATP = L-threonylcarbamoyladenylate + diphosphate + H2O</text>
        <dbReference type="Rhea" id="RHEA:36407"/>
        <dbReference type="ChEBI" id="CHEBI:15377"/>
        <dbReference type="ChEBI" id="CHEBI:17544"/>
        <dbReference type="ChEBI" id="CHEBI:30616"/>
        <dbReference type="ChEBI" id="CHEBI:33019"/>
        <dbReference type="ChEBI" id="CHEBI:57926"/>
        <dbReference type="ChEBI" id="CHEBI:73682"/>
        <dbReference type="EC" id="2.7.7.87"/>
    </reaction>
</comment>
<reference evidence="14" key="1">
    <citation type="submission" date="2017-02" db="EMBL/GenBank/DDBJ databases">
        <title>Tessaracoccus aquaemaris sp. nov., isolated from the intestine of a Korean rockfish, Sebastes schlegelii, in a marine aquaculture pond.</title>
        <authorList>
            <person name="Tak E.J."/>
            <person name="Bae J.-W."/>
        </authorList>
    </citation>
    <scope>NUCLEOTIDE SEQUENCE [LARGE SCALE GENOMIC DNA]</scope>
    <source>
        <strain evidence="14">NSG39</strain>
    </source>
</reference>
<keyword evidence="14" id="KW-1185">Reference proteome</keyword>
<evidence type="ECO:0000256" key="6">
    <source>
        <dbReference type="ARBA" id="ARBA00022694"/>
    </source>
</evidence>
<dbReference type="GO" id="GO:0005737">
    <property type="term" value="C:cytoplasm"/>
    <property type="evidence" value="ECO:0007669"/>
    <property type="project" value="UniProtKB-SubCell"/>
</dbReference>
<dbReference type="InterPro" id="IPR050156">
    <property type="entry name" value="TC-AMP_synthase_SUA5"/>
</dbReference>
<evidence type="ECO:0000256" key="2">
    <source>
        <dbReference type="ARBA" id="ARBA00007663"/>
    </source>
</evidence>
<keyword evidence="9" id="KW-0067">ATP-binding</keyword>
<comment type="similarity">
    <text evidence="2">Belongs to the SUA5 family.</text>
</comment>
<dbReference type="GO" id="GO:0006450">
    <property type="term" value="P:regulation of translational fidelity"/>
    <property type="evidence" value="ECO:0007669"/>
    <property type="project" value="TreeGrafter"/>
</dbReference>
<dbReference type="Pfam" id="PF01300">
    <property type="entry name" value="Sua5_yciO_yrdC"/>
    <property type="match status" value="1"/>
</dbReference>
<dbReference type="AlphaFoldDB" id="A0A1Q2CM98"/>
<dbReference type="PROSITE" id="PS51163">
    <property type="entry name" value="YRDC"/>
    <property type="match status" value="1"/>
</dbReference>
<evidence type="ECO:0000256" key="5">
    <source>
        <dbReference type="ARBA" id="ARBA00022679"/>
    </source>
</evidence>
<dbReference type="STRING" id="1332264.BW730_06660"/>
<dbReference type="EMBL" id="CP019606">
    <property type="protein sequence ID" value="AQP47232.1"/>
    <property type="molecule type" value="Genomic_DNA"/>
</dbReference>
<proteinExistence type="inferred from homology"/>
<keyword evidence="5" id="KW-0808">Transferase</keyword>
<dbReference type="GO" id="GO:0000049">
    <property type="term" value="F:tRNA binding"/>
    <property type="evidence" value="ECO:0007669"/>
    <property type="project" value="TreeGrafter"/>
</dbReference>
<evidence type="ECO:0000313" key="13">
    <source>
        <dbReference type="EMBL" id="AQP47232.1"/>
    </source>
</evidence>
<evidence type="ECO:0000256" key="1">
    <source>
        <dbReference type="ARBA" id="ARBA00004496"/>
    </source>
</evidence>
<dbReference type="GO" id="GO:0008033">
    <property type="term" value="P:tRNA processing"/>
    <property type="evidence" value="ECO:0007669"/>
    <property type="project" value="UniProtKB-KW"/>
</dbReference>
<evidence type="ECO:0000256" key="11">
    <source>
        <dbReference type="ARBA" id="ARBA00048366"/>
    </source>
</evidence>
<gene>
    <name evidence="13" type="ORF">BW730_06660</name>
</gene>
<evidence type="ECO:0000313" key="14">
    <source>
        <dbReference type="Proteomes" id="UP000188145"/>
    </source>
</evidence>
<evidence type="ECO:0000259" key="12">
    <source>
        <dbReference type="PROSITE" id="PS51163"/>
    </source>
</evidence>
<evidence type="ECO:0000256" key="9">
    <source>
        <dbReference type="ARBA" id="ARBA00022840"/>
    </source>
</evidence>
<dbReference type="Gene3D" id="3.90.870.10">
    <property type="entry name" value="DHBP synthase"/>
    <property type="match status" value="1"/>
</dbReference>
<dbReference type="InterPro" id="IPR017945">
    <property type="entry name" value="DHBP_synth_RibB-like_a/b_dom"/>
</dbReference>
<keyword evidence="4" id="KW-0963">Cytoplasm</keyword>
<dbReference type="SUPFAM" id="SSF55821">
    <property type="entry name" value="YrdC/RibB"/>
    <property type="match status" value="1"/>
</dbReference>
<dbReference type="Proteomes" id="UP000188145">
    <property type="component" value="Chromosome"/>
</dbReference>
<dbReference type="KEGG" id="tes:BW730_06660"/>
<dbReference type="GO" id="GO:0005524">
    <property type="term" value="F:ATP binding"/>
    <property type="evidence" value="ECO:0007669"/>
    <property type="project" value="UniProtKB-KW"/>
</dbReference>
<evidence type="ECO:0000256" key="8">
    <source>
        <dbReference type="ARBA" id="ARBA00022741"/>
    </source>
</evidence>
<dbReference type="EC" id="2.7.7.87" evidence="3"/>
<dbReference type="GO" id="GO:0003725">
    <property type="term" value="F:double-stranded RNA binding"/>
    <property type="evidence" value="ECO:0007669"/>
    <property type="project" value="InterPro"/>
</dbReference>
<keyword evidence="6" id="KW-0819">tRNA processing</keyword>
<dbReference type="GO" id="GO:0061710">
    <property type="term" value="F:L-threonylcarbamoyladenylate synthase"/>
    <property type="evidence" value="ECO:0007669"/>
    <property type="project" value="UniProtKB-EC"/>
</dbReference>
<comment type="subcellular location">
    <subcellularLocation>
        <location evidence="1">Cytoplasm</location>
    </subcellularLocation>
</comment>
<feature type="domain" description="YrdC-like" evidence="12">
    <location>
        <begin position="15"/>
        <end position="98"/>
    </location>
</feature>
<keyword evidence="8" id="KW-0547">Nucleotide-binding</keyword>
<dbReference type="PANTHER" id="PTHR17490">
    <property type="entry name" value="SUA5"/>
    <property type="match status" value="1"/>
</dbReference>
<keyword evidence="7" id="KW-0548">Nucleotidyltransferase</keyword>
<evidence type="ECO:0000256" key="10">
    <source>
        <dbReference type="ARBA" id="ARBA00029774"/>
    </source>
</evidence>
<sequence length="98" mass="10116">MTEPARVFNLSIDEEAGLAEAVAAVRAGSCVVLPTDTVYGIGANAFDTAAVQGLLDAKERGRDMPPPVLIAEPSMLRAIADEVPEGAAALAKALWPGR</sequence>
<evidence type="ECO:0000256" key="4">
    <source>
        <dbReference type="ARBA" id="ARBA00022490"/>
    </source>
</evidence>
<organism evidence="13 14">
    <name type="scientific">Tessaracoccus aquimaris</name>
    <dbReference type="NCBI Taxonomy" id="1332264"/>
    <lineage>
        <taxon>Bacteria</taxon>
        <taxon>Bacillati</taxon>
        <taxon>Actinomycetota</taxon>
        <taxon>Actinomycetes</taxon>
        <taxon>Propionibacteriales</taxon>
        <taxon>Propionibacteriaceae</taxon>
        <taxon>Tessaracoccus</taxon>
    </lineage>
</organism>
<name>A0A1Q2CM98_9ACTN</name>
<accession>A0A1Q2CM98</accession>
<dbReference type="InterPro" id="IPR006070">
    <property type="entry name" value="Sua5-like_dom"/>
</dbReference>
<protein>
    <recommendedName>
        <fullName evidence="10">L-threonylcarbamoyladenylate synthase</fullName>
        <ecNumber evidence="3">2.7.7.87</ecNumber>
    </recommendedName>
    <alternativeName>
        <fullName evidence="10">L-threonylcarbamoyladenylate synthase</fullName>
    </alternativeName>
</protein>